<dbReference type="Proteomes" id="UP000322983">
    <property type="component" value="Chromosome"/>
</dbReference>
<dbReference type="Pfam" id="PF00571">
    <property type="entry name" value="CBS"/>
    <property type="match status" value="4"/>
</dbReference>
<keyword evidence="6" id="KW-1185">Reference proteome</keyword>
<dbReference type="EMBL" id="AP018930">
    <property type="protein sequence ID" value="BBG25730.1"/>
    <property type="molecule type" value="Genomic_DNA"/>
</dbReference>
<dbReference type="SUPFAM" id="SSF54631">
    <property type="entry name" value="CBS-domain pair"/>
    <property type="match status" value="2"/>
</dbReference>
<accession>A0A510E0L8</accession>
<keyword evidence="1" id="KW-0677">Repeat</keyword>
<sequence length="239" mass="26304">MKVSEVMTKEVASVSEETTLKVALDIMLRMNMRRLLVRNGKLTGILTIRDIVYNGDLNKKVGDVASKDVQFVMPTATLKEACRIMTSQALGSLLVGDGVEVEGIVTERDLIRYCKPPSSNVGDVMNIDPIIAGKDATIKEIVDFMKKKWVRHAVIVEDSLPVGIISVRDISRAMLSKGSLEVKVEGFMTVSPFKVTPDSTLETARRIMVEHNIGFLPVVDPRTLLGSLSEREMIAAMSL</sequence>
<reference evidence="4 6" key="2">
    <citation type="journal article" date="2020" name="Int. J. Syst. Evol. Microbiol.">
        <title>Sulfuracidifex tepidarius gen. nov., sp. nov. and transfer of Sulfolobus metallicus Huber and Stetter 1992 to the genus Sulfuracidifex as Sulfuracidifex metallicus comb. nov.</title>
        <authorList>
            <person name="Itoh T."/>
            <person name="Miura T."/>
            <person name="Sakai H.D."/>
            <person name="Kato S."/>
            <person name="Ohkuma M."/>
            <person name="Takashina T."/>
        </authorList>
    </citation>
    <scope>NUCLEOTIDE SEQUENCE [LARGE SCALE GENOMIC DNA]</scope>
    <source>
        <strain evidence="4 6">IC-006</strain>
        <strain evidence="5">IC-007</strain>
    </source>
</reference>
<accession>A0A510DS13</accession>
<dbReference type="PANTHER" id="PTHR48108">
    <property type="entry name" value="CBS DOMAIN-CONTAINING PROTEIN CBSX2, CHLOROPLASTIC"/>
    <property type="match status" value="1"/>
</dbReference>
<feature type="domain" description="CBS" evidence="3">
    <location>
        <begin position="188"/>
        <end position="239"/>
    </location>
</feature>
<dbReference type="KEGG" id="step:IC006_0253"/>
<dbReference type="PANTHER" id="PTHR48108:SF26">
    <property type="entry name" value="CBS DOMAIN-CONTAINING PROTEIN DDB_G0289609"/>
    <property type="match status" value="1"/>
</dbReference>
<evidence type="ECO:0000256" key="1">
    <source>
        <dbReference type="ARBA" id="ARBA00022737"/>
    </source>
</evidence>
<dbReference type="PROSITE" id="PS51371">
    <property type="entry name" value="CBS"/>
    <property type="match status" value="4"/>
</dbReference>
<dbReference type="InterPro" id="IPR051462">
    <property type="entry name" value="CBS_domain-containing"/>
</dbReference>
<proteinExistence type="predicted"/>
<evidence type="ECO:0000313" key="5">
    <source>
        <dbReference type="EMBL" id="BBG25730.1"/>
    </source>
</evidence>
<reference evidence="7" key="1">
    <citation type="submission" date="2018-09" db="EMBL/GenBank/DDBJ databases">
        <title>Complete Genome Sequencing of Sulfolobus sp. JCM 16834.</title>
        <authorList>
            <person name="Kato S."/>
            <person name="Itoh T."/>
            <person name="Ohkuma M."/>
        </authorList>
    </citation>
    <scope>NUCLEOTIDE SEQUENCE [LARGE SCALE GENOMIC DNA]</scope>
    <source>
        <strain evidence="7">IC-007</strain>
    </source>
</reference>
<dbReference type="AlphaFoldDB" id="A0A510DS13"/>
<dbReference type="OrthoDB" id="43333at2157"/>
<keyword evidence="2" id="KW-0129">CBS domain</keyword>
<evidence type="ECO:0000313" key="6">
    <source>
        <dbReference type="Proteomes" id="UP000322983"/>
    </source>
</evidence>
<dbReference type="RefSeq" id="WP_054846647.1">
    <property type="nucleotide sequence ID" value="NZ_AP018929.1"/>
</dbReference>
<dbReference type="SMART" id="SM00116">
    <property type="entry name" value="CBS"/>
    <property type="match status" value="4"/>
</dbReference>
<feature type="domain" description="CBS" evidence="3">
    <location>
        <begin position="65"/>
        <end position="124"/>
    </location>
</feature>
<feature type="domain" description="CBS" evidence="3">
    <location>
        <begin position="125"/>
        <end position="182"/>
    </location>
</feature>
<protein>
    <submittedName>
        <fullName evidence="4">Methylated protein</fullName>
    </submittedName>
</protein>
<dbReference type="EMBL" id="AP018929">
    <property type="protein sequence ID" value="BBG22969.1"/>
    <property type="molecule type" value="Genomic_DNA"/>
</dbReference>
<organism evidence="4 6">
    <name type="scientific">Sulfuracidifex tepidarius</name>
    <dbReference type="NCBI Taxonomy" id="1294262"/>
    <lineage>
        <taxon>Archaea</taxon>
        <taxon>Thermoproteota</taxon>
        <taxon>Thermoprotei</taxon>
        <taxon>Sulfolobales</taxon>
        <taxon>Sulfolobaceae</taxon>
        <taxon>Sulfuracidifex</taxon>
    </lineage>
</organism>
<dbReference type="Gene3D" id="3.10.580.10">
    <property type="entry name" value="CBS-domain"/>
    <property type="match status" value="2"/>
</dbReference>
<evidence type="ECO:0000256" key="2">
    <source>
        <dbReference type="PROSITE-ProRule" id="PRU00703"/>
    </source>
</evidence>
<name>A0A510DS13_9CREN</name>
<dbReference type="Proteomes" id="UP000325030">
    <property type="component" value="Chromosome"/>
</dbReference>
<gene>
    <name evidence="4" type="ORF">IC006_0253</name>
    <name evidence="5" type="ORF">IC007_0235</name>
</gene>
<feature type="domain" description="CBS" evidence="3">
    <location>
        <begin position="7"/>
        <end position="61"/>
    </location>
</feature>
<dbReference type="GeneID" id="41716741"/>
<dbReference type="InterPro" id="IPR000644">
    <property type="entry name" value="CBS_dom"/>
</dbReference>
<evidence type="ECO:0000259" key="3">
    <source>
        <dbReference type="PROSITE" id="PS51371"/>
    </source>
</evidence>
<evidence type="ECO:0000313" key="4">
    <source>
        <dbReference type="EMBL" id="BBG22969.1"/>
    </source>
</evidence>
<dbReference type="InterPro" id="IPR046342">
    <property type="entry name" value="CBS_dom_sf"/>
</dbReference>
<evidence type="ECO:0000313" key="7">
    <source>
        <dbReference type="Proteomes" id="UP000325030"/>
    </source>
</evidence>
<dbReference type="STRING" id="1294262.GCA_001316085_02713"/>